<protein>
    <recommendedName>
        <fullName evidence="8">Probable membrane transporter protein</fullName>
    </recommendedName>
</protein>
<name>A0A4R7G5H2_9MICC</name>
<keyword evidence="6 8" id="KW-1133">Transmembrane helix</keyword>
<evidence type="ECO:0000256" key="4">
    <source>
        <dbReference type="ARBA" id="ARBA00022475"/>
    </source>
</evidence>
<feature type="transmembrane region" description="Helical" evidence="8">
    <location>
        <begin position="129"/>
        <end position="153"/>
    </location>
</feature>
<dbReference type="RefSeq" id="WP_243832246.1">
    <property type="nucleotide sequence ID" value="NZ_SOAN01000003.1"/>
</dbReference>
<feature type="transmembrane region" description="Helical" evidence="8">
    <location>
        <begin position="165"/>
        <end position="186"/>
    </location>
</feature>
<keyword evidence="3" id="KW-0813">Transport</keyword>
<gene>
    <name evidence="9" type="ORF">EV640_103254</name>
</gene>
<dbReference type="EMBL" id="SOAN01000003">
    <property type="protein sequence ID" value="TDS86563.1"/>
    <property type="molecule type" value="Genomic_DNA"/>
</dbReference>
<organism evidence="9 10">
    <name type="scientific">Nesterenkonia aurantiaca</name>
    <dbReference type="NCBI Taxonomy" id="1436010"/>
    <lineage>
        <taxon>Bacteria</taxon>
        <taxon>Bacillati</taxon>
        <taxon>Actinomycetota</taxon>
        <taxon>Actinomycetes</taxon>
        <taxon>Micrococcales</taxon>
        <taxon>Micrococcaceae</taxon>
        <taxon>Nesterenkonia</taxon>
    </lineage>
</organism>
<keyword evidence="4 8" id="KW-1003">Cell membrane</keyword>
<keyword evidence="5 8" id="KW-0812">Transmembrane</keyword>
<feature type="transmembrane region" description="Helical" evidence="8">
    <location>
        <begin position="198"/>
        <end position="216"/>
    </location>
</feature>
<proteinExistence type="inferred from homology"/>
<feature type="transmembrane region" description="Helical" evidence="8">
    <location>
        <begin position="73"/>
        <end position="92"/>
    </location>
</feature>
<dbReference type="PANTHER" id="PTHR30269:SF37">
    <property type="entry name" value="MEMBRANE TRANSPORTER PROTEIN"/>
    <property type="match status" value="1"/>
</dbReference>
<evidence type="ECO:0000256" key="2">
    <source>
        <dbReference type="ARBA" id="ARBA00009142"/>
    </source>
</evidence>
<evidence type="ECO:0000256" key="8">
    <source>
        <dbReference type="RuleBase" id="RU363041"/>
    </source>
</evidence>
<reference evidence="9 10" key="1">
    <citation type="submission" date="2019-03" db="EMBL/GenBank/DDBJ databases">
        <title>Genomic Encyclopedia of Type Strains, Phase III (KMG-III): the genomes of soil and plant-associated and newly described type strains.</title>
        <authorList>
            <person name="Whitman W."/>
        </authorList>
    </citation>
    <scope>NUCLEOTIDE SEQUENCE [LARGE SCALE GENOMIC DNA]</scope>
    <source>
        <strain evidence="9 10">DSM 27373</strain>
    </source>
</reference>
<comment type="similarity">
    <text evidence="2 8">Belongs to the 4-toluene sulfonate uptake permease (TSUP) (TC 2.A.102) family.</text>
</comment>
<evidence type="ECO:0000256" key="6">
    <source>
        <dbReference type="ARBA" id="ARBA00022989"/>
    </source>
</evidence>
<evidence type="ECO:0000313" key="10">
    <source>
        <dbReference type="Proteomes" id="UP000294506"/>
    </source>
</evidence>
<feature type="transmembrane region" description="Helical" evidence="8">
    <location>
        <begin position="228"/>
        <end position="246"/>
    </location>
</feature>
<comment type="caution">
    <text evidence="9">The sequence shown here is derived from an EMBL/GenBank/DDBJ whole genome shotgun (WGS) entry which is preliminary data.</text>
</comment>
<evidence type="ECO:0000256" key="3">
    <source>
        <dbReference type="ARBA" id="ARBA00022448"/>
    </source>
</evidence>
<dbReference type="PANTHER" id="PTHR30269">
    <property type="entry name" value="TRANSMEMBRANE PROTEIN YFCA"/>
    <property type="match status" value="1"/>
</dbReference>
<dbReference type="GO" id="GO:0005886">
    <property type="term" value="C:plasma membrane"/>
    <property type="evidence" value="ECO:0007669"/>
    <property type="project" value="UniProtKB-SubCell"/>
</dbReference>
<sequence>MTVLGMTAVIAAAVLIGTILQRVSGTGVGLVVAPVLSILLGPAFGVLITNMTTFVSGGLIMIAVWSHVDWRRFWLIVPAAVVGAIPGAWVVGQLSAGWLSIIVGAIVVFALLVTFALPRLPHLPGRGAGLVAGLLGGFFNTTSGVAGPVMVIYSRVSRWEHRSFAATLQPIFMTMGAVSVITKLLMGSVQVNGQAGPPLGWLFPVIVVTVIAGILLGTQLAKRVSIPTARTLAMTLAGLGGAGAILRGTMDVLA</sequence>
<evidence type="ECO:0000256" key="7">
    <source>
        <dbReference type="ARBA" id="ARBA00023136"/>
    </source>
</evidence>
<feature type="transmembrane region" description="Helical" evidence="8">
    <location>
        <begin position="98"/>
        <end position="117"/>
    </location>
</feature>
<keyword evidence="10" id="KW-1185">Reference proteome</keyword>
<dbReference type="Pfam" id="PF01925">
    <property type="entry name" value="TauE"/>
    <property type="match status" value="1"/>
</dbReference>
<comment type="subcellular location">
    <subcellularLocation>
        <location evidence="1 8">Cell membrane</location>
        <topology evidence="1 8">Multi-pass membrane protein</topology>
    </subcellularLocation>
</comment>
<dbReference type="AlphaFoldDB" id="A0A4R7G5H2"/>
<keyword evidence="7 8" id="KW-0472">Membrane</keyword>
<accession>A0A4R7G5H2</accession>
<dbReference type="InterPro" id="IPR002781">
    <property type="entry name" value="TM_pro_TauE-like"/>
</dbReference>
<dbReference type="InterPro" id="IPR052017">
    <property type="entry name" value="TSUP"/>
</dbReference>
<evidence type="ECO:0000256" key="5">
    <source>
        <dbReference type="ARBA" id="ARBA00022692"/>
    </source>
</evidence>
<evidence type="ECO:0000313" key="9">
    <source>
        <dbReference type="EMBL" id="TDS86563.1"/>
    </source>
</evidence>
<feature type="transmembrane region" description="Helical" evidence="8">
    <location>
        <begin position="35"/>
        <end position="61"/>
    </location>
</feature>
<evidence type="ECO:0000256" key="1">
    <source>
        <dbReference type="ARBA" id="ARBA00004651"/>
    </source>
</evidence>
<dbReference type="Proteomes" id="UP000294506">
    <property type="component" value="Unassembled WGS sequence"/>
</dbReference>